<accession>A0A1A9WZJ3</accession>
<keyword evidence="1" id="KW-0812">Transmembrane</keyword>
<protein>
    <submittedName>
        <fullName evidence="2">Uncharacterized protein</fullName>
    </submittedName>
</protein>
<feature type="transmembrane region" description="Helical" evidence="1">
    <location>
        <begin position="92"/>
        <end position="111"/>
    </location>
</feature>
<evidence type="ECO:0000313" key="3">
    <source>
        <dbReference type="Proteomes" id="UP000091820"/>
    </source>
</evidence>
<dbReference type="VEuPathDB" id="VectorBase:GBRI038537"/>
<feature type="transmembrane region" description="Helical" evidence="1">
    <location>
        <begin position="40"/>
        <end position="60"/>
    </location>
</feature>
<keyword evidence="1" id="KW-0472">Membrane</keyword>
<dbReference type="EnsemblMetazoa" id="GBRI038537-RA">
    <property type="protein sequence ID" value="GBRI038537-PA"/>
    <property type="gene ID" value="GBRI038537"/>
</dbReference>
<dbReference type="Proteomes" id="UP000091820">
    <property type="component" value="Unassembled WGS sequence"/>
</dbReference>
<proteinExistence type="predicted"/>
<keyword evidence="1" id="KW-1133">Transmembrane helix</keyword>
<evidence type="ECO:0000313" key="2">
    <source>
        <dbReference type="EnsemblMetazoa" id="GBRI038537-PA"/>
    </source>
</evidence>
<sequence length="145" mass="16480">MKYLSLENSKTSWGSNLVNSDCLFSNIQLGMVQSTLTQGLIAFFFHIVMRYLCSLIIVLFDISTTENVVLEHGAEVRLRVRALSVKRENNHFYHLLDNIAAALIFVLIAVVPTKNSNNMRTLCWKNHSVMYKYCKNKVGAAECFA</sequence>
<organism evidence="2 3">
    <name type="scientific">Glossina brevipalpis</name>
    <dbReference type="NCBI Taxonomy" id="37001"/>
    <lineage>
        <taxon>Eukaryota</taxon>
        <taxon>Metazoa</taxon>
        <taxon>Ecdysozoa</taxon>
        <taxon>Arthropoda</taxon>
        <taxon>Hexapoda</taxon>
        <taxon>Insecta</taxon>
        <taxon>Pterygota</taxon>
        <taxon>Neoptera</taxon>
        <taxon>Endopterygota</taxon>
        <taxon>Diptera</taxon>
        <taxon>Brachycera</taxon>
        <taxon>Muscomorpha</taxon>
        <taxon>Hippoboscoidea</taxon>
        <taxon>Glossinidae</taxon>
        <taxon>Glossina</taxon>
    </lineage>
</organism>
<keyword evidence="3" id="KW-1185">Reference proteome</keyword>
<dbReference type="AlphaFoldDB" id="A0A1A9WZJ3"/>
<reference evidence="2" key="2">
    <citation type="submission" date="2020-05" db="UniProtKB">
        <authorList>
            <consortium name="EnsemblMetazoa"/>
        </authorList>
    </citation>
    <scope>IDENTIFICATION</scope>
    <source>
        <strain evidence="2">IAEA</strain>
    </source>
</reference>
<evidence type="ECO:0000256" key="1">
    <source>
        <dbReference type="SAM" id="Phobius"/>
    </source>
</evidence>
<reference evidence="3" key="1">
    <citation type="submission" date="2014-03" db="EMBL/GenBank/DDBJ databases">
        <authorList>
            <person name="Aksoy S."/>
            <person name="Warren W."/>
            <person name="Wilson R.K."/>
        </authorList>
    </citation>
    <scope>NUCLEOTIDE SEQUENCE [LARGE SCALE GENOMIC DNA]</scope>
    <source>
        <strain evidence="3">IAEA</strain>
    </source>
</reference>
<name>A0A1A9WZJ3_9MUSC</name>